<keyword evidence="4" id="KW-0547">Nucleotide-binding</keyword>
<dbReference type="PROSITE" id="PS51221">
    <property type="entry name" value="TTL"/>
    <property type="match status" value="1"/>
</dbReference>
<feature type="region of interest" description="Disordered" evidence="6">
    <location>
        <begin position="117"/>
        <end position="171"/>
    </location>
</feature>
<name>N6TEN3_DENPD</name>
<dbReference type="PANTHER" id="PTHR45870:SF2">
    <property type="entry name" value="TUBULIN MONOGLYCYLASE TTLL3"/>
    <property type="match status" value="1"/>
</dbReference>
<dbReference type="Pfam" id="PF03133">
    <property type="entry name" value="TTL"/>
    <property type="match status" value="2"/>
</dbReference>
<dbReference type="Gene3D" id="3.30.470.20">
    <property type="entry name" value="ATP-grasp fold, B domain"/>
    <property type="match status" value="1"/>
</dbReference>
<dbReference type="GO" id="GO:0005524">
    <property type="term" value="F:ATP binding"/>
    <property type="evidence" value="ECO:0007669"/>
    <property type="project" value="UniProtKB-KW"/>
</dbReference>
<feature type="compositionally biased region" description="Basic and acidic residues" evidence="6">
    <location>
        <begin position="117"/>
        <end position="141"/>
    </location>
</feature>
<feature type="region of interest" description="Disordered" evidence="6">
    <location>
        <begin position="879"/>
        <end position="908"/>
    </location>
</feature>
<feature type="region of interest" description="Disordered" evidence="6">
    <location>
        <begin position="191"/>
        <end position="223"/>
    </location>
</feature>
<gene>
    <name evidence="7" type="ORF">YQE_07175</name>
</gene>
<evidence type="ECO:0000256" key="4">
    <source>
        <dbReference type="ARBA" id="ARBA00022741"/>
    </source>
</evidence>
<dbReference type="InterPro" id="IPR051437">
    <property type="entry name" value="TTLL_monoglycylase"/>
</dbReference>
<sequence>MSIKQDPKSFTKPEKELRTAISNCKTELQRNSASQQKPRQIMENEPKDDITLEKVLARKFSNIPEQFFPLSQVVRDMAHVFYNLKNGISLVKSSIGMQRIDKESTNNMENELEKIYKRQENLNREKEEEAAKKAKEQERKKSAPPNPAQNKKASLNRKASKNQASEPSKNLMVMNIQFPPERLKNHAVTAGINAPRSRSSDSPTLRKPSADNQKKSLSVPPPREVYNPLGIIKDEVEKAMRQQMTFTIKGQFPAVRRALLKRGWIEKYHTSHRDRLNADVKRYQQLDVTELVDLMRNKSIAETVKKIIKSKLLRDHQVDLYWDHTFDAFKECPDTKKMTLINRFRRESLSYTSKQGLCQAARDAHWLQIPGLSKINHPRCYVLMKGGDTKSFLKDFGLTAAISLLKWVVKTNITGECRIVSETGKIPMKIFDFAIAECYKFIKKEKHQDIDEEIREALEIEWHEFLDQYYKTVHVGNHFKLMDKTIHPCTEAKDMVRKANYLLNQLREHIPTLEMDGYMNIWILKPTNSSRGQGIHICRTLQYILDVVKKNPNRRYIIQKYIERPMLIHDTKFDIRQWFLVSSSDPLVIWIYRRVKPGQELFDDNQLIHLNSNMLNEEIVSRVCYLRFSSQTYNLRKLDESIHLTNNSVQAKYLQHGTKDPLLPSYAMWDSKEFKMYLSDIGYPQIFETAIYPSMKQSIIGAMLAHRDKIDNRKNCFELYGADFMLAESFEPWLLEINSNPALHASTPVTAKLCPQVLEDVIKVVVDYARNPKSSTGNFELIYQEKGDVRAVKPNQKFQLTGFPLSENYFCDLEEPPLEHNAMVPKRFETPDPGKYLLQTGQTMKEALKNLLEIVKREKSKRLVPALFNTVDNLAQEKTVAPAGAQGGKSASKRSSQRMTPAIRLTQK</sequence>
<feature type="non-terminal residue" evidence="7">
    <location>
        <position position="1"/>
    </location>
</feature>
<dbReference type="AlphaFoldDB" id="N6TEN3"/>
<dbReference type="HOGENOM" id="CLU_319884_0_0_1"/>
<feature type="region of interest" description="Disordered" evidence="6">
    <location>
        <begin position="21"/>
        <end position="40"/>
    </location>
</feature>
<dbReference type="SUPFAM" id="SSF56059">
    <property type="entry name" value="Glutathione synthetase ATP-binding domain-like"/>
    <property type="match status" value="1"/>
</dbReference>
<protein>
    <submittedName>
        <fullName evidence="7">Uncharacterized protein</fullName>
    </submittedName>
</protein>
<feature type="compositionally biased region" description="Polar residues" evidence="6">
    <location>
        <begin position="21"/>
        <end position="38"/>
    </location>
</feature>
<comment type="subcellular location">
    <subcellularLocation>
        <location evidence="1">Cytoplasm</location>
    </subcellularLocation>
</comment>
<dbReference type="InterPro" id="IPR004344">
    <property type="entry name" value="TTL/TTLL_fam"/>
</dbReference>
<dbReference type="GO" id="GO:0060271">
    <property type="term" value="P:cilium assembly"/>
    <property type="evidence" value="ECO:0007669"/>
    <property type="project" value="TreeGrafter"/>
</dbReference>
<keyword evidence="3" id="KW-0436">Ligase</keyword>
<evidence type="ECO:0000313" key="7">
    <source>
        <dbReference type="EMBL" id="ENN76208.1"/>
    </source>
</evidence>
<evidence type="ECO:0000256" key="2">
    <source>
        <dbReference type="ARBA" id="ARBA00022490"/>
    </source>
</evidence>
<dbReference type="PANTHER" id="PTHR45870">
    <property type="entry name" value="TUBULIN MONOGLYCYLASE TTLL3"/>
    <property type="match status" value="1"/>
</dbReference>
<evidence type="ECO:0000256" key="3">
    <source>
        <dbReference type="ARBA" id="ARBA00022598"/>
    </source>
</evidence>
<dbReference type="OrthoDB" id="202825at2759"/>
<reference evidence="7" key="1">
    <citation type="journal article" date="2013" name="Genome Biol.">
        <title>Draft genome of the mountain pine beetle, Dendroctonus ponderosae Hopkins, a major forest pest.</title>
        <authorList>
            <person name="Keeling C.I."/>
            <person name="Yuen M.M."/>
            <person name="Liao N.Y."/>
            <person name="Docking T.R."/>
            <person name="Chan S.K."/>
            <person name="Taylor G.A."/>
            <person name="Palmquist D.L."/>
            <person name="Jackman S.D."/>
            <person name="Nguyen A."/>
            <person name="Li M."/>
            <person name="Henderson H."/>
            <person name="Janes J.K."/>
            <person name="Zhao Y."/>
            <person name="Pandoh P."/>
            <person name="Moore R."/>
            <person name="Sperling F.A."/>
            <person name="Huber D.P."/>
            <person name="Birol I."/>
            <person name="Jones S.J."/>
            <person name="Bohlmann J."/>
        </authorList>
    </citation>
    <scope>NUCLEOTIDE SEQUENCE</scope>
</reference>
<evidence type="ECO:0000256" key="6">
    <source>
        <dbReference type="SAM" id="MobiDB-lite"/>
    </source>
</evidence>
<organism evidence="7">
    <name type="scientific">Dendroctonus ponderosae</name>
    <name type="common">Mountain pine beetle</name>
    <dbReference type="NCBI Taxonomy" id="77166"/>
    <lineage>
        <taxon>Eukaryota</taxon>
        <taxon>Metazoa</taxon>
        <taxon>Ecdysozoa</taxon>
        <taxon>Arthropoda</taxon>
        <taxon>Hexapoda</taxon>
        <taxon>Insecta</taxon>
        <taxon>Pterygota</taxon>
        <taxon>Neoptera</taxon>
        <taxon>Endopterygota</taxon>
        <taxon>Coleoptera</taxon>
        <taxon>Polyphaga</taxon>
        <taxon>Cucujiformia</taxon>
        <taxon>Curculionidae</taxon>
        <taxon>Scolytinae</taxon>
        <taxon>Dendroctonus</taxon>
    </lineage>
</organism>
<dbReference type="EMBL" id="KB740984">
    <property type="protein sequence ID" value="ENN76208.1"/>
    <property type="molecule type" value="Genomic_DNA"/>
</dbReference>
<proteinExistence type="predicted"/>
<keyword evidence="2" id="KW-0963">Cytoplasm</keyword>
<evidence type="ECO:0000256" key="1">
    <source>
        <dbReference type="ARBA" id="ARBA00004496"/>
    </source>
</evidence>
<evidence type="ECO:0000256" key="5">
    <source>
        <dbReference type="ARBA" id="ARBA00022840"/>
    </source>
</evidence>
<dbReference type="GO" id="GO:0015630">
    <property type="term" value="C:microtubule cytoskeleton"/>
    <property type="evidence" value="ECO:0007669"/>
    <property type="project" value="TreeGrafter"/>
</dbReference>
<keyword evidence="5" id="KW-0067">ATP-binding</keyword>
<dbReference type="GO" id="GO:0005930">
    <property type="term" value="C:axoneme"/>
    <property type="evidence" value="ECO:0007669"/>
    <property type="project" value="TreeGrafter"/>
</dbReference>
<dbReference type="OMA" id="QIMENEP"/>
<dbReference type="GO" id="GO:0070736">
    <property type="term" value="F:protein-glycine ligase activity, initiating"/>
    <property type="evidence" value="ECO:0007669"/>
    <property type="project" value="TreeGrafter"/>
</dbReference>
<dbReference type="GO" id="GO:0003341">
    <property type="term" value="P:cilium movement"/>
    <property type="evidence" value="ECO:0007669"/>
    <property type="project" value="TreeGrafter"/>
</dbReference>
<accession>N6TEN3</accession>